<sequence length="461" mass="49413">MHKTYLRVLRIMRYHLLALLAAIGATSAVVVNGNEITGPRGQGNCALEGDTFTCSSGATCNYDAAISAFQCEGDTGSPMGAVADEDDAESQGPPGRSCHSHMDHWDCDDGSFCEFEEGAWVCQGGSTSSGSTCIVHGGHTHGDCSGQCDLTDLGEFDQPLHIGAVFILLVASFLGVTLPIAFSGYKDHSVFKWALFVARHFGTGVIVCTALIHLLYHSFVMFSNDCIGELIYEPVAAAIALAGVYIVFLFDYLGMRYNSKRTLELAQTANTRAETPDNKEPVTSDTASSDVSPHGAMKQLKWEVSLLEIGIIFHSVMIGVMAGTSGGSQFVPFLIAIFFEGLGLGSRISLLKFDSWHKLKISTMIFWFSIITSVGIAIGIGVHESYSPNSKSALLAIGILDGLSAGILLYAALVELIVSDWFKGEMRHSSAFKTALGLAMLLLGSLLMAILWVHRLVMSPS</sequence>
<evidence type="ECO:0000256" key="1">
    <source>
        <dbReference type="ARBA" id="ARBA00004141"/>
    </source>
</evidence>
<feature type="signal peptide" evidence="7">
    <location>
        <begin position="1"/>
        <end position="28"/>
    </location>
</feature>
<organism evidence="8 9">
    <name type="scientific">Wallemia hederae</name>
    <dbReference type="NCBI Taxonomy" id="1540922"/>
    <lineage>
        <taxon>Eukaryota</taxon>
        <taxon>Fungi</taxon>
        <taxon>Dikarya</taxon>
        <taxon>Basidiomycota</taxon>
        <taxon>Wallemiomycotina</taxon>
        <taxon>Wallemiomycetes</taxon>
        <taxon>Wallemiales</taxon>
        <taxon>Wallemiaceae</taxon>
        <taxon>Wallemia</taxon>
    </lineage>
</organism>
<feature type="transmembrane region" description="Helical" evidence="6">
    <location>
        <begin position="193"/>
        <end position="215"/>
    </location>
</feature>
<keyword evidence="2 6" id="KW-0812">Transmembrane</keyword>
<keyword evidence="9" id="KW-1185">Reference proteome</keyword>
<feature type="transmembrane region" description="Helical" evidence="6">
    <location>
        <begin position="235"/>
        <end position="253"/>
    </location>
</feature>
<evidence type="ECO:0000256" key="6">
    <source>
        <dbReference type="SAM" id="Phobius"/>
    </source>
</evidence>
<comment type="subcellular location">
    <subcellularLocation>
        <location evidence="1">Membrane</location>
        <topology evidence="1">Multi-pass membrane protein</topology>
    </subcellularLocation>
</comment>
<keyword evidence="4 6" id="KW-0472">Membrane</keyword>
<dbReference type="PANTHER" id="PTHR11040">
    <property type="entry name" value="ZINC/IRON TRANSPORTER"/>
    <property type="match status" value="1"/>
</dbReference>
<evidence type="ECO:0000256" key="2">
    <source>
        <dbReference type="ARBA" id="ARBA00022692"/>
    </source>
</evidence>
<feature type="chain" id="PRO_5020330324" evidence="7">
    <location>
        <begin position="29"/>
        <end position="461"/>
    </location>
</feature>
<dbReference type="OrthoDB" id="448280at2759"/>
<dbReference type="EMBL" id="SPNW01000039">
    <property type="protein sequence ID" value="TIA88373.1"/>
    <property type="molecule type" value="Genomic_DNA"/>
</dbReference>
<dbReference type="AlphaFoldDB" id="A0A4V4LSZ2"/>
<dbReference type="Pfam" id="PF02535">
    <property type="entry name" value="Zip"/>
    <property type="match status" value="1"/>
</dbReference>
<name>A0A4V4LSZ2_9BASI</name>
<dbReference type="Proteomes" id="UP000310189">
    <property type="component" value="Unassembled WGS sequence"/>
</dbReference>
<comment type="caution">
    <text evidence="8">The sequence shown here is derived from an EMBL/GenBank/DDBJ whole genome shotgun (WGS) entry which is preliminary data.</text>
</comment>
<feature type="transmembrane region" description="Helical" evidence="6">
    <location>
        <begin position="330"/>
        <end position="350"/>
    </location>
</feature>
<dbReference type="GO" id="GO:0005886">
    <property type="term" value="C:plasma membrane"/>
    <property type="evidence" value="ECO:0007669"/>
    <property type="project" value="TreeGrafter"/>
</dbReference>
<dbReference type="GO" id="GO:0005385">
    <property type="term" value="F:zinc ion transmembrane transporter activity"/>
    <property type="evidence" value="ECO:0007669"/>
    <property type="project" value="TreeGrafter"/>
</dbReference>
<dbReference type="PANTHER" id="PTHR11040:SF44">
    <property type="entry name" value="PROTEIN ZNTC-RELATED"/>
    <property type="match status" value="1"/>
</dbReference>
<feature type="transmembrane region" description="Helical" evidence="6">
    <location>
        <begin position="160"/>
        <end position="181"/>
    </location>
</feature>
<reference evidence="8 9" key="1">
    <citation type="submission" date="2019-03" db="EMBL/GenBank/DDBJ databases">
        <title>Sequencing 23 genomes of Wallemia ichthyophaga.</title>
        <authorList>
            <person name="Gostincar C."/>
        </authorList>
    </citation>
    <scope>NUCLEOTIDE SEQUENCE [LARGE SCALE GENOMIC DNA]</scope>
    <source>
        <strain evidence="8 9">EXF-5753</strain>
    </source>
</reference>
<gene>
    <name evidence="8" type="ORF">E3P99_02648</name>
</gene>
<protein>
    <submittedName>
        <fullName evidence="8">Uncharacterized protein</fullName>
    </submittedName>
</protein>
<evidence type="ECO:0000256" key="7">
    <source>
        <dbReference type="SAM" id="SignalP"/>
    </source>
</evidence>
<feature type="transmembrane region" description="Helical" evidence="6">
    <location>
        <begin position="362"/>
        <end position="382"/>
    </location>
</feature>
<evidence type="ECO:0000256" key="4">
    <source>
        <dbReference type="ARBA" id="ARBA00023136"/>
    </source>
</evidence>
<feature type="region of interest" description="Disordered" evidence="5">
    <location>
        <begin position="269"/>
        <end position="292"/>
    </location>
</feature>
<evidence type="ECO:0000256" key="5">
    <source>
        <dbReference type="SAM" id="MobiDB-lite"/>
    </source>
</evidence>
<feature type="transmembrane region" description="Helical" evidence="6">
    <location>
        <begin position="430"/>
        <end position="453"/>
    </location>
</feature>
<dbReference type="InterPro" id="IPR003689">
    <property type="entry name" value="ZIP"/>
</dbReference>
<feature type="transmembrane region" description="Helical" evidence="6">
    <location>
        <begin position="394"/>
        <end position="418"/>
    </location>
</feature>
<evidence type="ECO:0000313" key="9">
    <source>
        <dbReference type="Proteomes" id="UP000310189"/>
    </source>
</evidence>
<evidence type="ECO:0000313" key="8">
    <source>
        <dbReference type="EMBL" id="TIA88373.1"/>
    </source>
</evidence>
<evidence type="ECO:0000256" key="3">
    <source>
        <dbReference type="ARBA" id="ARBA00022989"/>
    </source>
</evidence>
<keyword evidence="7" id="KW-0732">Signal</keyword>
<feature type="transmembrane region" description="Helical" evidence="6">
    <location>
        <begin position="304"/>
        <end position="324"/>
    </location>
</feature>
<accession>A0A4V4LSZ2</accession>
<keyword evidence="3 6" id="KW-1133">Transmembrane helix</keyword>
<proteinExistence type="predicted"/>